<dbReference type="NCBIfam" id="TIGR04183">
    <property type="entry name" value="Por_Secre_tail"/>
    <property type="match status" value="1"/>
</dbReference>
<dbReference type="Proteomes" id="UP000012024">
    <property type="component" value="Unassembled WGS sequence"/>
</dbReference>
<evidence type="ECO:0000256" key="7">
    <source>
        <dbReference type="ARBA" id="ARBA00022729"/>
    </source>
</evidence>
<dbReference type="InterPro" id="IPR027268">
    <property type="entry name" value="Peptidase_M4/M1_CTD_sf"/>
</dbReference>
<comment type="cofactor">
    <cofactor evidence="1">
        <name>Zn(2+)</name>
        <dbReference type="ChEBI" id="CHEBI:29105"/>
    </cofactor>
</comment>
<dbReference type="CDD" id="cd04818">
    <property type="entry name" value="PA_subtilisin_1"/>
    <property type="match status" value="1"/>
</dbReference>
<comment type="similarity">
    <text evidence="3">Belongs to the peptidase M36 family.</text>
</comment>
<evidence type="ECO:0000256" key="1">
    <source>
        <dbReference type="ARBA" id="ARBA00001947"/>
    </source>
</evidence>
<evidence type="ECO:0000256" key="6">
    <source>
        <dbReference type="ARBA" id="ARBA00022723"/>
    </source>
</evidence>
<comment type="caution">
    <text evidence="14">The sequence shown here is derived from an EMBL/GenBank/DDBJ whole genome shotgun (WGS) entry which is preliminary data.</text>
</comment>
<dbReference type="GO" id="GO:0005615">
    <property type="term" value="C:extracellular space"/>
    <property type="evidence" value="ECO:0007669"/>
    <property type="project" value="InterPro"/>
</dbReference>
<evidence type="ECO:0000313" key="14">
    <source>
        <dbReference type="EMBL" id="EMQ96189.1"/>
    </source>
</evidence>
<feature type="domain" description="PA" evidence="12">
    <location>
        <begin position="462"/>
        <end position="553"/>
    </location>
</feature>
<reference evidence="14 15" key="1">
    <citation type="submission" date="2012-12" db="EMBL/GenBank/DDBJ databases">
        <title>Genome assembly of Formosa sp. AK20.</title>
        <authorList>
            <person name="Kumar R."/>
            <person name="Khatri I."/>
            <person name="Vaidya B."/>
            <person name="Subramanian S."/>
            <person name="Pinnaka A."/>
        </authorList>
    </citation>
    <scope>NUCLEOTIDE SEQUENCE [LARGE SCALE GENOMIC DNA]</scope>
    <source>
        <strain evidence="14 15">AK20</strain>
    </source>
</reference>
<dbReference type="Gene3D" id="3.50.30.30">
    <property type="match status" value="1"/>
</dbReference>
<evidence type="ECO:0000256" key="10">
    <source>
        <dbReference type="ARBA" id="ARBA00023049"/>
    </source>
</evidence>
<keyword evidence="7" id="KW-0732">Signal</keyword>
<keyword evidence="10 14" id="KW-0482">Metalloprotease</keyword>
<dbReference type="PANTHER" id="PTHR33478:SF1">
    <property type="entry name" value="EXTRACELLULAR METALLOPROTEINASE MEP"/>
    <property type="match status" value="1"/>
</dbReference>
<keyword evidence="9" id="KW-0862">Zinc</keyword>
<evidence type="ECO:0000313" key="15">
    <source>
        <dbReference type="Proteomes" id="UP000012024"/>
    </source>
</evidence>
<sequence>MKNNYAQKFVIIGMLLFGFIGFAQHNLSDSEYGSLIETYLTKNLAKYQLTEPDIQDLYVSNEYFSKSTKINHVFVNQRYQGIEIFNATSSVAIKDNAVFYYANNFIGQVSQKLNTITAQINAQDALENAASQLNLGNVQGLELISTKHNEFVFNGAGVSQTNIPVKLVYSYSEAEDALKLAWDLNLNTLDSKHWWSVRVDAISGQIIDKSDWVVSCNFGDGDHSNHDFHTNTNTDFTLFKPNAMVADGSQYHVFAFPVEAPSFGGRTLLSSPADDTASPYGWHDTNGVAGAEYTITRGNNVYAYEDTADSDTPGYSPDGTATLNFDFSLNLSQEPLGYQDVSVTNMFYVSNVMHDVWYRYGFDEVSGNFQQNNYGNGGVGNDAVQAQGQDGGGTNNANFATPVDGNAPRMQMYLWSAPGGIQNLVTVNNTPIAGPYPAVNPAATPPNNITGIGETPVTGDLELVNDSSAAPSEGCNPISSVAGKIAVVRRGNCAFVDKIQHAQDAGAIAVIVVNHNNPTNDPNYAEYVNMAGEVTPPFTIPSVFMNYTNGELLISQMQTETVNVTLQGTGNYMRDGSFDNGIVAHEYGHGISTRLTGGPATNCLSNPEQMGEGWSDWFGLMLTMQPGDQPEDPRGIGTYATGQPTNGIGIRLAPYSTDFAVNDYTYNDTNDAANVAAPHGIGFIWSTILWDLTWAYVDKYGFDPDLYNGTGGNNKVMQVVIDGLKIQGCNPGFVTGRNAILTADMALTGGEDQCLIWEVFANRGVGLDASQGYGFSRTDQVEDFAMPPSDDPTLANCTSLSVNEFNSNSYKVFPNPTNNRLFIKTNKNYGQVTLSLTDINGRQVLSKKVELFNQVELDLNQLQSGIYILNINGESFSANHKVIKN</sequence>
<dbReference type="InterPro" id="IPR050371">
    <property type="entry name" value="Fungal_virulence_M36"/>
</dbReference>
<evidence type="ECO:0000256" key="8">
    <source>
        <dbReference type="ARBA" id="ARBA00022801"/>
    </source>
</evidence>
<evidence type="ECO:0000256" key="5">
    <source>
        <dbReference type="ARBA" id="ARBA00022670"/>
    </source>
</evidence>
<dbReference type="RefSeq" id="WP_007647665.1">
    <property type="nucleotide sequence ID" value="NZ_ANLA01000004.1"/>
</dbReference>
<keyword evidence="15" id="KW-1185">Reference proteome</keyword>
<keyword evidence="5 14" id="KW-0645">Protease</keyword>
<evidence type="ECO:0000256" key="11">
    <source>
        <dbReference type="ARBA" id="ARBA00023145"/>
    </source>
</evidence>
<dbReference type="InterPro" id="IPR046450">
    <property type="entry name" value="PA_dom_sf"/>
</dbReference>
<evidence type="ECO:0000259" key="12">
    <source>
        <dbReference type="Pfam" id="PF02225"/>
    </source>
</evidence>
<feature type="domain" description="Secretion system C-terminal sorting" evidence="13">
    <location>
        <begin position="812"/>
        <end position="883"/>
    </location>
</feature>
<dbReference type="NCBIfam" id="NF038113">
    <property type="entry name" value="T9SSA_dep_M36"/>
    <property type="match status" value="1"/>
</dbReference>
<gene>
    <name evidence="14" type="ORF">D778_02079</name>
</gene>
<evidence type="ECO:0000256" key="4">
    <source>
        <dbReference type="ARBA" id="ARBA00022525"/>
    </source>
</evidence>
<proteinExistence type="inferred from homology"/>
<dbReference type="Pfam" id="PF02225">
    <property type="entry name" value="PA"/>
    <property type="match status" value="1"/>
</dbReference>
<dbReference type="OrthoDB" id="5377264at2"/>
<keyword evidence="6" id="KW-0479">Metal-binding</keyword>
<comment type="subcellular location">
    <subcellularLocation>
        <location evidence="2">Secreted</location>
    </subcellularLocation>
</comment>
<evidence type="ECO:0000259" key="13">
    <source>
        <dbReference type="Pfam" id="PF18962"/>
    </source>
</evidence>
<dbReference type="GeneID" id="98640595"/>
<dbReference type="SUPFAM" id="SSF55486">
    <property type="entry name" value="Metalloproteases ('zincins'), catalytic domain"/>
    <property type="match status" value="1"/>
</dbReference>
<keyword evidence="8" id="KW-0378">Hydrolase</keyword>
<accession>M7N374</accession>
<dbReference type="eggNOG" id="COG3291">
    <property type="taxonomic scope" value="Bacteria"/>
</dbReference>
<organism evidence="14 15">
    <name type="scientific">Xanthomarina gelatinilytica</name>
    <dbReference type="NCBI Taxonomy" id="1137281"/>
    <lineage>
        <taxon>Bacteria</taxon>
        <taxon>Pseudomonadati</taxon>
        <taxon>Bacteroidota</taxon>
        <taxon>Flavobacteriia</taxon>
        <taxon>Flavobacteriales</taxon>
        <taxon>Flavobacteriaceae</taxon>
        <taxon>Xanthomarina</taxon>
    </lineage>
</organism>
<dbReference type="InterPro" id="IPR026444">
    <property type="entry name" value="Secre_tail"/>
</dbReference>
<dbReference type="GO" id="GO:0004222">
    <property type="term" value="F:metalloendopeptidase activity"/>
    <property type="evidence" value="ECO:0007669"/>
    <property type="project" value="InterPro"/>
</dbReference>
<dbReference type="InterPro" id="IPR003137">
    <property type="entry name" value="PA_domain"/>
</dbReference>
<dbReference type="GO" id="GO:0006508">
    <property type="term" value="P:proteolysis"/>
    <property type="evidence" value="ECO:0007669"/>
    <property type="project" value="UniProtKB-KW"/>
</dbReference>
<keyword evidence="11" id="KW-0865">Zymogen</keyword>
<dbReference type="PATRIC" id="fig|1137281.3.peg.678"/>
<dbReference type="PANTHER" id="PTHR33478">
    <property type="entry name" value="EXTRACELLULAR METALLOPROTEINASE MEP"/>
    <property type="match status" value="1"/>
</dbReference>
<evidence type="ECO:0000256" key="9">
    <source>
        <dbReference type="ARBA" id="ARBA00022833"/>
    </source>
</evidence>
<dbReference type="Gene3D" id="1.10.390.10">
    <property type="entry name" value="Neutral Protease Domain 2"/>
    <property type="match status" value="1"/>
</dbReference>
<dbReference type="EMBL" id="ANLA01000004">
    <property type="protein sequence ID" value="EMQ96189.1"/>
    <property type="molecule type" value="Genomic_DNA"/>
</dbReference>
<evidence type="ECO:0000256" key="3">
    <source>
        <dbReference type="ARBA" id="ARBA00006006"/>
    </source>
</evidence>
<dbReference type="Pfam" id="PF02128">
    <property type="entry name" value="Peptidase_M36"/>
    <property type="match status" value="1"/>
</dbReference>
<dbReference type="AlphaFoldDB" id="M7N374"/>
<keyword evidence="4" id="KW-0964">Secreted</keyword>
<dbReference type="CDD" id="cd09596">
    <property type="entry name" value="M36"/>
    <property type="match status" value="1"/>
</dbReference>
<dbReference type="Gene3D" id="3.10.170.10">
    <property type="match status" value="1"/>
</dbReference>
<protein>
    <submittedName>
        <fullName evidence="14">Metalloprotease MEP2</fullName>
    </submittedName>
</protein>
<dbReference type="InterPro" id="IPR001842">
    <property type="entry name" value="Peptidase_M36"/>
</dbReference>
<name>M7N374_9FLAO</name>
<evidence type="ECO:0000256" key="2">
    <source>
        <dbReference type="ARBA" id="ARBA00004613"/>
    </source>
</evidence>
<dbReference type="GO" id="GO:0008270">
    <property type="term" value="F:zinc ion binding"/>
    <property type="evidence" value="ECO:0007669"/>
    <property type="project" value="InterPro"/>
</dbReference>
<dbReference type="Pfam" id="PF18962">
    <property type="entry name" value="Por_Secre_tail"/>
    <property type="match status" value="1"/>
</dbReference>
<dbReference type="SUPFAM" id="SSF52025">
    <property type="entry name" value="PA domain"/>
    <property type="match status" value="1"/>
</dbReference>